<name>A0AAV1RL36_9ROSI</name>
<accession>A0AAV1RL36</accession>
<evidence type="ECO:0000313" key="2">
    <source>
        <dbReference type="Proteomes" id="UP001314170"/>
    </source>
</evidence>
<protein>
    <submittedName>
        <fullName evidence="1">Uncharacterized protein</fullName>
    </submittedName>
</protein>
<evidence type="ECO:0000313" key="1">
    <source>
        <dbReference type="EMBL" id="CAK7337369.1"/>
    </source>
</evidence>
<gene>
    <name evidence="1" type="ORF">DCAF_LOCUS12399</name>
</gene>
<sequence length="79" mass="8365">MGLRWPSGPEVRLTLLLGGGARPLFLLALEGRAPVRGAAPGESYFARPRLGPCGAEVRHPLDGGTFVASRSMRLLRPSA</sequence>
<dbReference type="AlphaFoldDB" id="A0AAV1RL36"/>
<dbReference type="EMBL" id="CAWUPB010001081">
    <property type="protein sequence ID" value="CAK7337369.1"/>
    <property type="molecule type" value="Genomic_DNA"/>
</dbReference>
<organism evidence="1 2">
    <name type="scientific">Dovyalis caffra</name>
    <dbReference type="NCBI Taxonomy" id="77055"/>
    <lineage>
        <taxon>Eukaryota</taxon>
        <taxon>Viridiplantae</taxon>
        <taxon>Streptophyta</taxon>
        <taxon>Embryophyta</taxon>
        <taxon>Tracheophyta</taxon>
        <taxon>Spermatophyta</taxon>
        <taxon>Magnoliopsida</taxon>
        <taxon>eudicotyledons</taxon>
        <taxon>Gunneridae</taxon>
        <taxon>Pentapetalae</taxon>
        <taxon>rosids</taxon>
        <taxon>fabids</taxon>
        <taxon>Malpighiales</taxon>
        <taxon>Salicaceae</taxon>
        <taxon>Flacourtieae</taxon>
        <taxon>Dovyalis</taxon>
    </lineage>
</organism>
<reference evidence="1 2" key="1">
    <citation type="submission" date="2024-01" db="EMBL/GenBank/DDBJ databases">
        <authorList>
            <person name="Waweru B."/>
        </authorList>
    </citation>
    <scope>NUCLEOTIDE SEQUENCE [LARGE SCALE GENOMIC DNA]</scope>
</reference>
<dbReference type="Proteomes" id="UP001314170">
    <property type="component" value="Unassembled WGS sequence"/>
</dbReference>
<proteinExistence type="predicted"/>
<comment type="caution">
    <text evidence="1">The sequence shown here is derived from an EMBL/GenBank/DDBJ whole genome shotgun (WGS) entry which is preliminary data.</text>
</comment>
<keyword evidence="2" id="KW-1185">Reference proteome</keyword>
<feature type="non-terminal residue" evidence="1">
    <location>
        <position position="79"/>
    </location>
</feature>